<evidence type="ECO:0000256" key="1">
    <source>
        <dbReference type="SAM" id="MobiDB-lite"/>
    </source>
</evidence>
<accession>A0AAD3DM19</accession>
<evidence type="ECO:0000313" key="2">
    <source>
        <dbReference type="EMBL" id="GFR44354.1"/>
    </source>
</evidence>
<sequence length="119" mass="13705">WNVAEKYQPIRSLLSETRQAQPHWLDLLCGLSELMLSDYWAARREAEWAELLAAEGADQAERAIEAFIDPSHGWRRQLRERLADTRRRLAPQMERVRQQRRQQAAAAGGQQQQGAGKKA</sequence>
<dbReference type="AlphaFoldDB" id="A0AAD3DM19"/>
<reference evidence="2 3" key="1">
    <citation type="journal article" date="2021" name="Sci. Rep.">
        <title>Genome sequencing of the multicellular alga Astrephomene provides insights into convergent evolution of germ-soma differentiation.</title>
        <authorList>
            <person name="Yamashita S."/>
            <person name="Yamamoto K."/>
            <person name="Matsuzaki R."/>
            <person name="Suzuki S."/>
            <person name="Yamaguchi H."/>
            <person name="Hirooka S."/>
            <person name="Minakuchi Y."/>
            <person name="Miyagishima S."/>
            <person name="Kawachi M."/>
            <person name="Toyoda A."/>
            <person name="Nozaki H."/>
        </authorList>
    </citation>
    <scope>NUCLEOTIDE SEQUENCE [LARGE SCALE GENOMIC DNA]</scope>
    <source>
        <strain evidence="2 3">NIES-4017</strain>
    </source>
</reference>
<evidence type="ECO:0000313" key="3">
    <source>
        <dbReference type="Proteomes" id="UP001054857"/>
    </source>
</evidence>
<organism evidence="2 3">
    <name type="scientific">Astrephomene gubernaculifera</name>
    <dbReference type="NCBI Taxonomy" id="47775"/>
    <lineage>
        <taxon>Eukaryota</taxon>
        <taxon>Viridiplantae</taxon>
        <taxon>Chlorophyta</taxon>
        <taxon>core chlorophytes</taxon>
        <taxon>Chlorophyceae</taxon>
        <taxon>CS clade</taxon>
        <taxon>Chlamydomonadales</taxon>
        <taxon>Astrephomenaceae</taxon>
        <taxon>Astrephomene</taxon>
    </lineage>
</organism>
<protein>
    <submittedName>
        <fullName evidence="2">Uncharacterized protein</fullName>
    </submittedName>
</protein>
<feature type="compositionally biased region" description="Low complexity" evidence="1">
    <location>
        <begin position="101"/>
        <end position="119"/>
    </location>
</feature>
<name>A0AAD3DM19_9CHLO</name>
<feature type="non-terminal residue" evidence="2">
    <location>
        <position position="1"/>
    </location>
</feature>
<dbReference type="EMBL" id="BMAR01000007">
    <property type="protein sequence ID" value="GFR44354.1"/>
    <property type="molecule type" value="Genomic_DNA"/>
</dbReference>
<gene>
    <name evidence="2" type="ORF">Agub_g5573</name>
</gene>
<keyword evidence="3" id="KW-1185">Reference proteome</keyword>
<dbReference type="Proteomes" id="UP001054857">
    <property type="component" value="Unassembled WGS sequence"/>
</dbReference>
<feature type="region of interest" description="Disordered" evidence="1">
    <location>
        <begin position="87"/>
        <end position="119"/>
    </location>
</feature>
<proteinExistence type="predicted"/>
<comment type="caution">
    <text evidence="2">The sequence shown here is derived from an EMBL/GenBank/DDBJ whole genome shotgun (WGS) entry which is preliminary data.</text>
</comment>